<keyword evidence="5" id="KW-0472">Membrane</keyword>
<reference evidence="9" key="1">
    <citation type="journal article" date="2012" name="Nature">
        <title>The oyster genome reveals stress adaptation and complexity of shell formation.</title>
        <authorList>
            <person name="Zhang G."/>
            <person name="Fang X."/>
            <person name="Guo X."/>
            <person name="Li L."/>
            <person name="Luo R."/>
            <person name="Xu F."/>
            <person name="Yang P."/>
            <person name="Zhang L."/>
            <person name="Wang X."/>
            <person name="Qi H."/>
            <person name="Xiong Z."/>
            <person name="Que H."/>
            <person name="Xie Y."/>
            <person name="Holland P.W."/>
            <person name="Paps J."/>
            <person name="Zhu Y."/>
            <person name="Wu F."/>
            <person name="Chen Y."/>
            <person name="Wang J."/>
            <person name="Peng C."/>
            <person name="Meng J."/>
            <person name="Yang L."/>
            <person name="Liu J."/>
            <person name="Wen B."/>
            <person name="Zhang N."/>
            <person name="Huang Z."/>
            <person name="Zhu Q."/>
            <person name="Feng Y."/>
            <person name="Mount A."/>
            <person name="Hedgecock D."/>
            <person name="Xu Z."/>
            <person name="Liu Y."/>
            <person name="Domazet-Loso T."/>
            <person name="Du Y."/>
            <person name="Sun X."/>
            <person name="Zhang S."/>
            <person name="Liu B."/>
            <person name="Cheng P."/>
            <person name="Jiang X."/>
            <person name="Li J."/>
            <person name="Fan D."/>
            <person name="Wang W."/>
            <person name="Fu W."/>
            <person name="Wang T."/>
            <person name="Wang B."/>
            <person name="Zhang J."/>
            <person name="Peng Z."/>
            <person name="Li Y."/>
            <person name="Li N."/>
            <person name="Wang J."/>
            <person name="Chen M."/>
            <person name="He Y."/>
            <person name="Tan F."/>
            <person name="Song X."/>
            <person name="Zheng Q."/>
            <person name="Huang R."/>
            <person name="Yang H."/>
            <person name="Du X."/>
            <person name="Chen L."/>
            <person name="Yang M."/>
            <person name="Gaffney P.M."/>
            <person name="Wang S."/>
            <person name="Luo L."/>
            <person name="She Z."/>
            <person name="Ming Y."/>
            <person name="Huang W."/>
            <person name="Zhang S."/>
            <person name="Huang B."/>
            <person name="Zhang Y."/>
            <person name="Qu T."/>
            <person name="Ni P."/>
            <person name="Miao G."/>
            <person name="Wang J."/>
            <person name="Wang Q."/>
            <person name="Steinberg C.E."/>
            <person name="Wang H."/>
            <person name="Li N."/>
            <person name="Qian L."/>
            <person name="Zhang G."/>
            <person name="Li Y."/>
            <person name="Yang H."/>
            <person name="Liu X."/>
            <person name="Wang J."/>
            <person name="Yin Y."/>
            <person name="Wang J."/>
        </authorList>
    </citation>
    <scope>NUCLEOTIDE SEQUENCE [LARGE SCALE GENOMIC DNA]</scope>
    <source>
        <strain evidence="9">05x7-T-G4-1.051#20</strain>
    </source>
</reference>
<dbReference type="HOGENOM" id="CLU_009579_24_0_1"/>
<gene>
    <name evidence="9" type="ORF">CGI_10012154</name>
</gene>
<dbReference type="PANTHER" id="PTHR24243:SF233">
    <property type="entry name" value="THYROTROPIN-RELEASING HORMONE RECEPTOR"/>
    <property type="match status" value="1"/>
</dbReference>
<dbReference type="PROSITE" id="PS50262">
    <property type="entry name" value="G_PROTEIN_RECEP_F1_2"/>
    <property type="match status" value="1"/>
</dbReference>
<dbReference type="InParanoid" id="K1R7F7"/>
<dbReference type="InterPro" id="IPR017452">
    <property type="entry name" value="GPCR_Rhodpsn_7TM"/>
</dbReference>
<keyword evidence="2" id="KW-0812">Transmembrane</keyword>
<comment type="subcellular location">
    <subcellularLocation>
        <location evidence="1">Membrane</location>
        <topology evidence="1">Multi-pass membrane protein</topology>
    </subcellularLocation>
</comment>
<evidence type="ECO:0000256" key="4">
    <source>
        <dbReference type="ARBA" id="ARBA00023040"/>
    </source>
</evidence>
<feature type="domain" description="G-protein coupled receptors family 1 profile" evidence="8">
    <location>
        <begin position="38"/>
        <end position="289"/>
    </location>
</feature>
<keyword evidence="6 9" id="KW-0675">Receptor</keyword>
<name>K1R7F7_MAGGI</name>
<dbReference type="GO" id="GO:0005886">
    <property type="term" value="C:plasma membrane"/>
    <property type="evidence" value="ECO:0007669"/>
    <property type="project" value="TreeGrafter"/>
</dbReference>
<dbReference type="Pfam" id="PF00001">
    <property type="entry name" value="7tm_1"/>
    <property type="match status" value="1"/>
</dbReference>
<dbReference type="GO" id="GO:0004930">
    <property type="term" value="F:G protein-coupled receptor activity"/>
    <property type="evidence" value="ECO:0007669"/>
    <property type="project" value="UniProtKB-KW"/>
</dbReference>
<sequence>MNRTNATYESYWQGKLFEMEGMWNKYIQPCFIVSAIVTNSLPLFIFNRSRFNCVSIGFYLKVLCCQNLLFMLLVYFPSWIATIFQLNDIENLTDWGCLLYRFVASVFQYTGPWIVVAMSVDRYIAIWHPVSAADRTTVFMAKIAIAIIYVAMVWLSVHELWFSRLKEGKCLPDIDLLEVVIWTNITGFVKGSLPLLVLLLFGVSIIVGLIVKGAAPSSNSNRPSADLTNSVVALAVFYVLFLSPITIVHFIYTFYLENPNIYNVHIHEKYRFLIHATDKIHLGIQFLPFFVLLFFSHSFREECKEIFMNIRRTLCGYRSIDSEVKLLRRNSTCIVELENGREFATAVV</sequence>
<proteinExistence type="predicted"/>
<evidence type="ECO:0000256" key="2">
    <source>
        <dbReference type="ARBA" id="ARBA00022692"/>
    </source>
</evidence>
<evidence type="ECO:0000256" key="1">
    <source>
        <dbReference type="ARBA" id="ARBA00004141"/>
    </source>
</evidence>
<dbReference type="PANTHER" id="PTHR24243">
    <property type="entry name" value="G-PROTEIN COUPLED RECEPTOR"/>
    <property type="match status" value="1"/>
</dbReference>
<dbReference type="AlphaFoldDB" id="K1R7F7"/>
<evidence type="ECO:0000259" key="8">
    <source>
        <dbReference type="PROSITE" id="PS50262"/>
    </source>
</evidence>
<keyword evidence="4" id="KW-0297">G-protein coupled receptor</keyword>
<dbReference type="SUPFAM" id="SSF81321">
    <property type="entry name" value="Family A G protein-coupled receptor-like"/>
    <property type="match status" value="1"/>
</dbReference>
<evidence type="ECO:0000256" key="5">
    <source>
        <dbReference type="ARBA" id="ARBA00023136"/>
    </source>
</evidence>
<protein>
    <submittedName>
        <fullName evidence="9">C-C chemokine receptor type 5</fullName>
    </submittedName>
</protein>
<dbReference type="InterPro" id="IPR000276">
    <property type="entry name" value="GPCR_Rhodpsn"/>
</dbReference>
<dbReference type="Gene3D" id="1.20.1070.10">
    <property type="entry name" value="Rhodopsin 7-helix transmembrane proteins"/>
    <property type="match status" value="1"/>
</dbReference>
<keyword evidence="3" id="KW-1133">Transmembrane helix</keyword>
<keyword evidence="7" id="KW-0807">Transducer</keyword>
<accession>K1R7F7</accession>
<evidence type="ECO:0000256" key="6">
    <source>
        <dbReference type="ARBA" id="ARBA00023170"/>
    </source>
</evidence>
<evidence type="ECO:0000256" key="7">
    <source>
        <dbReference type="ARBA" id="ARBA00023224"/>
    </source>
</evidence>
<evidence type="ECO:0000256" key="3">
    <source>
        <dbReference type="ARBA" id="ARBA00022989"/>
    </source>
</evidence>
<evidence type="ECO:0000313" key="9">
    <source>
        <dbReference type="EMBL" id="EKC37085.1"/>
    </source>
</evidence>
<dbReference type="EMBL" id="JH816125">
    <property type="protein sequence ID" value="EKC37085.1"/>
    <property type="molecule type" value="Genomic_DNA"/>
</dbReference>
<organism evidence="9">
    <name type="scientific">Magallana gigas</name>
    <name type="common">Pacific oyster</name>
    <name type="synonym">Crassostrea gigas</name>
    <dbReference type="NCBI Taxonomy" id="29159"/>
    <lineage>
        <taxon>Eukaryota</taxon>
        <taxon>Metazoa</taxon>
        <taxon>Spiralia</taxon>
        <taxon>Lophotrochozoa</taxon>
        <taxon>Mollusca</taxon>
        <taxon>Bivalvia</taxon>
        <taxon>Autobranchia</taxon>
        <taxon>Pteriomorphia</taxon>
        <taxon>Ostreida</taxon>
        <taxon>Ostreoidea</taxon>
        <taxon>Ostreidae</taxon>
        <taxon>Magallana</taxon>
    </lineage>
</organism>